<comment type="caution">
    <text evidence="5">The sequence shown here is derived from an EMBL/GenBank/DDBJ whole genome shotgun (WGS) entry which is preliminary data.</text>
</comment>
<dbReference type="InterPro" id="IPR027417">
    <property type="entry name" value="P-loop_NTPase"/>
</dbReference>
<sequence length="248" mass="26138">PRIEAGDDEPGQEAAMVSDAVTAADTDQNSSLPELEETGPRPDRPPAAVEEWRPRLGAEPALEGIDVGVLTGRMSGEDKAAAMADFASGATPVLLATTVIEVGVDVPEASMMVVLDADRFGLSQLHQLRGRVGRGGRESICVAVTGVEVGSTAFHRLKAFASTMDGFALAEADLDLRSEGDVLGASQSGRTSGLDLLRVTRDARLIATARSQAERIVAADPQLREHRALAAAIAERLDEESRAFLERA</sequence>
<evidence type="ECO:0000313" key="5">
    <source>
        <dbReference type="EMBL" id="ERH15928.1"/>
    </source>
</evidence>
<dbReference type="SMART" id="SM00490">
    <property type="entry name" value="HELICc"/>
    <property type="match status" value="1"/>
</dbReference>
<feature type="compositionally biased region" description="Acidic residues" evidence="3">
    <location>
        <begin position="1"/>
        <end position="11"/>
    </location>
</feature>
<reference evidence="5 6" key="1">
    <citation type="submission" date="2013-06" db="EMBL/GenBank/DDBJ databases">
        <authorList>
            <person name="Weinstock G."/>
            <person name="Sodergren E."/>
            <person name="Lobos E.A."/>
            <person name="Fulton L."/>
            <person name="Fulton R."/>
            <person name="Courtney L."/>
            <person name="Fronick C."/>
            <person name="O'Laughlin M."/>
            <person name="Godfrey J."/>
            <person name="Wilson R.M."/>
            <person name="Miner T."/>
            <person name="Farmer C."/>
            <person name="Delehaunty K."/>
            <person name="Cordes M."/>
            <person name="Minx P."/>
            <person name="Tomlinson C."/>
            <person name="Chen J."/>
            <person name="Wollam A."/>
            <person name="Pepin K.H."/>
            <person name="Bhonagiri V."/>
            <person name="Zhang X."/>
            <person name="Warren W."/>
            <person name="Mitreva M."/>
            <person name="Mardis E.R."/>
            <person name="Wilson R.K."/>
        </authorList>
    </citation>
    <scope>NUCLEOTIDE SEQUENCE [LARGE SCALE GENOMIC DNA]</scope>
    <source>
        <strain evidence="5 6">F0510</strain>
    </source>
</reference>
<dbReference type="RefSeq" id="WP_021607443.1">
    <property type="nucleotide sequence ID" value="NZ_KE951789.1"/>
</dbReference>
<dbReference type="PANTHER" id="PTHR47964:SF1">
    <property type="entry name" value="ATP-DEPENDENT DNA HELICASE HOMOLOG RECG, CHLOROPLASTIC"/>
    <property type="match status" value="1"/>
</dbReference>
<dbReference type="PANTHER" id="PTHR47964">
    <property type="entry name" value="ATP-DEPENDENT DNA HELICASE HOMOLOG RECG, CHLOROPLASTIC"/>
    <property type="match status" value="1"/>
</dbReference>
<name>U1R8D1_9ACTO</name>
<dbReference type="Proteomes" id="UP000016498">
    <property type="component" value="Unassembled WGS sequence"/>
</dbReference>
<dbReference type="PROSITE" id="PS51194">
    <property type="entry name" value="HELICASE_CTER"/>
    <property type="match status" value="1"/>
</dbReference>
<dbReference type="InterPro" id="IPR045562">
    <property type="entry name" value="RecG_dom3_C"/>
</dbReference>
<accession>U1R8D1</accession>
<gene>
    <name evidence="5" type="ORF">HMPREF1549_02807</name>
</gene>
<dbReference type="Pfam" id="PF19833">
    <property type="entry name" value="RecG_dom3_C"/>
    <property type="match status" value="1"/>
</dbReference>
<dbReference type="GO" id="GO:0003678">
    <property type="term" value="F:DNA helicase activity"/>
    <property type="evidence" value="ECO:0007669"/>
    <property type="project" value="TreeGrafter"/>
</dbReference>
<feature type="compositionally biased region" description="Basic and acidic residues" evidence="3">
    <location>
        <begin position="38"/>
        <end position="48"/>
    </location>
</feature>
<evidence type="ECO:0000256" key="1">
    <source>
        <dbReference type="ARBA" id="ARBA00022801"/>
    </source>
</evidence>
<evidence type="ECO:0000259" key="4">
    <source>
        <dbReference type="PROSITE" id="PS51194"/>
    </source>
</evidence>
<dbReference type="GO" id="GO:0006281">
    <property type="term" value="P:DNA repair"/>
    <property type="evidence" value="ECO:0007669"/>
    <property type="project" value="InterPro"/>
</dbReference>
<feature type="region of interest" description="Disordered" evidence="3">
    <location>
        <begin position="1"/>
        <end position="48"/>
    </location>
</feature>
<keyword evidence="2 5" id="KW-0067">ATP-binding</keyword>
<dbReference type="GO" id="GO:0016787">
    <property type="term" value="F:hydrolase activity"/>
    <property type="evidence" value="ECO:0007669"/>
    <property type="project" value="UniProtKB-KW"/>
</dbReference>
<proteinExistence type="predicted"/>
<keyword evidence="1" id="KW-0378">Hydrolase</keyword>
<keyword evidence="2 5" id="KW-0547">Nucleotide-binding</keyword>
<dbReference type="Pfam" id="PF00271">
    <property type="entry name" value="Helicase_C"/>
    <property type="match status" value="1"/>
</dbReference>
<organism evidence="5 6">
    <name type="scientific">Actinomyces johnsonii F0510</name>
    <dbReference type="NCBI Taxonomy" id="1227262"/>
    <lineage>
        <taxon>Bacteria</taxon>
        <taxon>Bacillati</taxon>
        <taxon>Actinomycetota</taxon>
        <taxon>Actinomycetes</taxon>
        <taxon>Actinomycetales</taxon>
        <taxon>Actinomycetaceae</taxon>
        <taxon>Actinomyces</taxon>
    </lineage>
</organism>
<keyword evidence="2 5" id="KW-0347">Helicase</keyword>
<feature type="non-terminal residue" evidence="5">
    <location>
        <position position="1"/>
    </location>
</feature>
<dbReference type="Gene3D" id="3.40.50.300">
    <property type="entry name" value="P-loop containing nucleotide triphosphate hydrolases"/>
    <property type="match status" value="1"/>
</dbReference>
<dbReference type="PATRIC" id="fig|1227262.3.peg.2287"/>
<evidence type="ECO:0000256" key="3">
    <source>
        <dbReference type="SAM" id="MobiDB-lite"/>
    </source>
</evidence>
<dbReference type="EMBL" id="AWSD01000335">
    <property type="protein sequence ID" value="ERH15928.1"/>
    <property type="molecule type" value="Genomic_DNA"/>
</dbReference>
<dbReference type="AlphaFoldDB" id="U1R8D1"/>
<evidence type="ECO:0000256" key="2">
    <source>
        <dbReference type="ARBA" id="ARBA00022806"/>
    </source>
</evidence>
<dbReference type="SUPFAM" id="SSF52540">
    <property type="entry name" value="P-loop containing nucleoside triphosphate hydrolases"/>
    <property type="match status" value="1"/>
</dbReference>
<dbReference type="InterPro" id="IPR047112">
    <property type="entry name" value="RecG/Mfd"/>
</dbReference>
<feature type="domain" description="Helicase C-terminal" evidence="4">
    <location>
        <begin position="1"/>
        <end position="175"/>
    </location>
</feature>
<protein>
    <submittedName>
        <fullName evidence="5">Helicase protein</fullName>
    </submittedName>
</protein>
<evidence type="ECO:0000313" key="6">
    <source>
        <dbReference type="Proteomes" id="UP000016498"/>
    </source>
</evidence>
<dbReference type="HOGENOM" id="CLU_1117693_0_0_11"/>
<dbReference type="InterPro" id="IPR001650">
    <property type="entry name" value="Helicase_C-like"/>
</dbReference>